<dbReference type="Gene3D" id="1.25.40.10">
    <property type="entry name" value="Tetratricopeptide repeat domain"/>
    <property type="match status" value="1"/>
</dbReference>
<sequence length="264" mass="30678">MTYYRKALYDEMTSFYIITSLDDADDLNRIRSFMGALVRKARSALTEEMNTKQKVEKLLKLMYQDWGFHCNPDNYFELENLYLNKVLENHYGMPVSLGAIILYLAESLDLPIYPINFPTQLILRVDIEDDIFFIDPWNGKKITLEKLQKLYEGALGFGAKLNEEDLKIADSRLIISRFCQLAKNALLREEKNYQALKYIESLLRQNPDDPYERRDRGISLVQLGCFKAALEDFNFFIEKCPEDPAALLLAAQLDDLKKEVTSVQ</sequence>
<dbReference type="AlphaFoldDB" id="A0A4R2N0Y5"/>
<dbReference type="InterPro" id="IPR032698">
    <property type="entry name" value="SirB1_N"/>
</dbReference>
<name>A0A4R2N0Y5_9PAST</name>
<feature type="domain" description="Protein SirB1 N-terminal" evidence="2">
    <location>
        <begin position="30"/>
        <end position="179"/>
    </location>
</feature>
<protein>
    <submittedName>
        <fullName evidence="3">Regulator of sirC expression with transglutaminase-like and TPR domain</fullName>
    </submittedName>
</protein>
<proteinExistence type="inferred from homology"/>
<evidence type="ECO:0000313" key="4">
    <source>
        <dbReference type="Proteomes" id="UP000294841"/>
    </source>
</evidence>
<comment type="similarity">
    <text evidence="1">Belongs to the UPF0162 family.</text>
</comment>
<dbReference type="InterPro" id="IPR011990">
    <property type="entry name" value="TPR-like_helical_dom_sf"/>
</dbReference>
<organism evidence="3 4">
    <name type="scientific">Bisgaardia hudsonensis</name>
    <dbReference type="NCBI Taxonomy" id="109472"/>
    <lineage>
        <taxon>Bacteria</taxon>
        <taxon>Pseudomonadati</taxon>
        <taxon>Pseudomonadota</taxon>
        <taxon>Gammaproteobacteria</taxon>
        <taxon>Pasteurellales</taxon>
        <taxon>Pasteurellaceae</taxon>
        <taxon>Bisgaardia</taxon>
    </lineage>
</organism>
<gene>
    <name evidence="3" type="ORF">EV697_10245</name>
</gene>
<dbReference type="EMBL" id="SLXI01000002">
    <property type="protein sequence ID" value="TCP13174.1"/>
    <property type="molecule type" value="Genomic_DNA"/>
</dbReference>
<evidence type="ECO:0000259" key="2">
    <source>
        <dbReference type="Pfam" id="PF13369"/>
    </source>
</evidence>
<dbReference type="Pfam" id="PF13369">
    <property type="entry name" value="Transglut_core2"/>
    <property type="match status" value="1"/>
</dbReference>
<evidence type="ECO:0000313" key="3">
    <source>
        <dbReference type="EMBL" id="TCP13174.1"/>
    </source>
</evidence>
<accession>A0A4R2N0Y5</accession>
<dbReference type="Proteomes" id="UP000294841">
    <property type="component" value="Unassembled WGS sequence"/>
</dbReference>
<dbReference type="PANTHER" id="PTHR31350">
    <property type="entry name" value="SI:DKEY-261L7.2"/>
    <property type="match status" value="1"/>
</dbReference>
<dbReference type="OrthoDB" id="232498at2"/>
<dbReference type="Pfam" id="PF13371">
    <property type="entry name" value="TPR_9"/>
    <property type="match status" value="1"/>
</dbReference>
<dbReference type="RefSeq" id="WP_132022422.1">
    <property type="nucleotide sequence ID" value="NZ_CP016605.1"/>
</dbReference>
<reference evidence="3 4" key="1">
    <citation type="submission" date="2019-03" db="EMBL/GenBank/DDBJ databases">
        <title>Genomic Encyclopedia of Type Strains, Phase IV (KMG-IV): sequencing the most valuable type-strain genomes for metagenomic binning, comparative biology and taxonomic classification.</title>
        <authorList>
            <person name="Goeker M."/>
        </authorList>
    </citation>
    <scope>NUCLEOTIDE SEQUENCE [LARGE SCALE GENOMIC DNA]</scope>
    <source>
        <strain evidence="3 4">DSM 28231</strain>
    </source>
</reference>
<comment type="caution">
    <text evidence="3">The sequence shown here is derived from an EMBL/GenBank/DDBJ whole genome shotgun (WGS) entry which is preliminary data.</text>
</comment>
<evidence type="ECO:0000256" key="1">
    <source>
        <dbReference type="ARBA" id="ARBA00007100"/>
    </source>
</evidence>
<keyword evidence="4" id="KW-1185">Reference proteome</keyword>
<dbReference type="SUPFAM" id="SSF48452">
    <property type="entry name" value="TPR-like"/>
    <property type="match status" value="1"/>
</dbReference>
<dbReference type="PANTHER" id="PTHR31350:SF21">
    <property type="entry name" value="F-BOX ONLY PROTEIN 21"/>
    <property type="match status" value="1"/>
</dbReference>